<keyword evidence="3" id="KW-1185">Reference proteome</keyword>
<protein>
    <submittedName>
        <fullName evidence="2">Uncharacterized protein</fullName>
    </submittedName>
</protein>
<feature type="compositionally biased region" description="Low complexity" evidence="1">
    <location>
        <begin position="87"/>
        <end position="101"/>
    </location>
</feature>
<dbReference type="EMBL" id="JAUDFV010000166">
    <property type="protein sequence ID" value="KAL2712308.1"/>
    <property type="molecule type" value="Genomic_DNA"/>
</dbReference>
<feature type="compositionally biased region" description="Basic and acidic residues" evidence="1">
    <location>
        <begin position="135"/>
        <end position="147"/>
    </location>
</feature>
<evidence type="ECO:0000313" key="2">
    <source>
        <dbReference type="EMBL" id="KAL2712308.1"/>
    </source>
</evidence>
<organism evidence="2 3">
    <name type="scientific">Vespula squamosa</name>
    <name type="common">Southern yellow jacket</name>
    <name type="synonym">Wasp</name>
    <dbReference type="NCBI Taxonomy" id="30214"/>
    <lineage>
        <taxon>Eukaryota</taxon>
        <taxon>Metazoa</taxon>
        <taxon>Ecdysozoa</taxon>
        <taxon>Arthropoda</taxon>
        <taxon>Hexapoda</taxon>
        <taxon>Insecta</taxon>
        <taxon>Pterygota</taxon>
        <taxon>Neoptera</taxon>
        <taxon>Endopterygota</taxon>
        <taxon>Hymenoptera</taxon>
        <taxon>Apocrita</taxon>
        <taxon>Aculeata</taxon>
        <taxon>Vespoidea</taxon>
        <taxon>Vespidae</taxon>
        <taxon>Vespinae</taxon>
        <taxon>Vespula</taxon>
    </lineage>
</organism>
<gene>
    <name evidence="2" type="ORF">V1478_017831</name>
</gene>
<proteinExistence type="predicted"/>
<evidence type="ECO:0000313" key="3">
    <source>
        <dbReference type="Proteomes" id="UP001607302"/>
    </source>
</evidence>
<feature type="region of interest" description="Disordered" evidence="1">
    <location>
        <begin position="135"/>
        <end position="161"/>
    </location>
</feature>
<evidence type="ECO:0000256" key="1">
    <source>
        <dbReference type="SAM" id="MobiDB-lite"/>
    </source>
</evidence>
<accession>A0ABD1ZVB9</accession>
<sequence>MPNILSSEPNTLTIILLYVEIGETNCGKVEKTYQPRIYARNGRCVLCESFWQDNRTIRERRVLQTPHGHSHRRYEGTKGWPAESERVVTSTSTSTSVDRSSGGAGDGGVGTGDYEGVRISPMGRNGMRFSLGRVKEKDRGDRRESWEMRPAFPPPENPWLVKTVGQDSRTSGTSVIWSDVKDNVECSENISKK</sequence>
<dbReference type="Proteomes" id="UP001607302">
    <property type="component" value="Unassembled WGS sequence"/>
</dbReference>
<feature type="compositionally biased region" description="Gly residues" evidence="1">
    <location>
        <begin position="102"/>
        <end position="113"/>
    </location>
</feature>
<feature type="region of interest" description="Disordered" evidence="1">
    <location>
        <begin position="62"/>
        <end position="121"/>
    </location>
</feature>
<dbReference type="AlphaFoldDB" id="A0ABD1ZVB9"/>
<feature type="non-terminal residue" evidence="2">
    <location>
        <position position="193"/>
    </location>
</feature>
<name>A0ABD1ZVB9_VESSQ</name>
<comment type="caution">
    <text evidence="2">The sequence shown here is derived from an EMBL/GenBank/DDBJ whole genome shotgun (WGS) entry which is preliminary data.</text>
</comment>
<reference evidence="2 3" key="1">
    <citation type="journal article" date="2024" name="Ann. Entomol. Soc. Am.">
        <title>Genomic analyses of the southern and eastern yellowjacket wasps (Hymenoptera: Vespidae) reveal evolutionary signatures of social life.</title>
        <authorList>
            <person name="Catto M.A."/>
            <person name="Caine P.B."/>
            <person name="Orr S.E."/>
            <person name="Hunt B.G."/>
            <person name="Goodisman M.A.D."/>
        </authorList>
    </citation>
    <scope>NUCLEOTIDE SEQUENCE [LARGE SCALE GENOMIC DNA]</scope>
    <source>
        <strain evidence="2">233</strain>
        <tissue evidence="2">Head and thorax</tissue>
    </source>
</reference>